<dbReference type="Proteomes" id="UP001362999">
    <property type="component" value="Unassembled WGS sequence"/>
</dbReference>
<dbReference type="EMBL" id="JAWWNJ010000053">
    <property type="protein sequence ID" value="KAK7015793.1"/>
    <property type="molecule type" value="Genomic_DNA"/>
</dbReference>
<protein>
    <submittedName>
        <fullName evidence="3">Uncharacterized protein</fullName>
    </submittedName>
</protein>
<evidence type="ECO:0000256" key="1">
    <source>
        <dbReference type="SAM" id="MobiDB-lite"/>
    </source>
</evidence>
<organism evidence="3 4">
    <name type="scientific">Favolaschia claudopus</name>
    <dbReference type="NCBI Taxonomy" id="2862362"/>
    <lineage>
        <taxon>Eukaryota</taxon>
        <taxon>Fungi</taxon>
        <taxon>Dikarya</taxon>
        <taxon>Basidiomycota</taxon>
        <taxon>Agaricomycotina</taxon>
        <taxon>Agaricomycetes</taxon>
        <taxon>Agaricomycetidae</taxon>
        <taxon>Agaricales</taxon>
        <taxon>Marasmiineae</taxon>
        <taxon>Mycenaceae</taxon>
        <taxon>Favolaschia</taxon>
    </lineage>
</organism>
<keyword evidence="4" id="KW-1185">Reference proteome</keyword>
<reference evidence="3 4" key="1">
    <citation type="journal article" date="2024" name="J Genomics">
        <title>Draft genome sequencing and assembly of Favolaschia claudopus CIRM-BRFM 2984 isolated from oak limbs.</title>
        <authorList>
            <person name="Navarro D."/>
            <person name="Drula E."/>
            <person name="Chaduli D."/>
            <person name="Cazenave R."/>
            <person name="Ahrendt S."/>
            <person name="Wang J."/>
            <person name="Lipzen A."/>
            <person name="Daum C."/>
            <person name="Barry K."/>
            <person name="Grigoriev I.V."/>
            <person name="Favel A."/>
            <person name="Rosso M.N."/>
            <person name="Martin F."/>
        </authorList>
    </citation>
    <scope>NUCLEOTIDE SEQUENCE [LARGE SCALE GENOMIC DNA]</scope>
    <source>
        <strain evidence="3 4">CIRM-BRFM 2984</strain>
    </source>
</reference>
<feature type="region of interest" description="Disordered" evidence="1">
    <location>
        <begin position="34"/>
        <end position="53"/>
    </location>
</feature>
<dbReference type="EMBL" id="JAWWNJ010000135">
    <property type="protein sequence ID" value="KAK6984716.1"/>
    <property type="molecule type" value="Genomic_DNA"/>
</dbReference>
<evidence type="ECO:0000313" key="2">
    <source>
        <dbReference type="EMBL" id="KAK6984716.1"/>
    </source>
</evidence>
<feature type="compositionally biased region" description="Low complexity" evidence="1">
    <location>
        <begin position="37"/>
        <end position="53"/>
    </location>
</feature>
<sequence>MSGSLRNDHPLIIDKPVVSDPRLIPPITPVRLHRFSDSPATSSSPSARSFHSSTLPAASSSHVFQAAARFPQASSVSSIQQPLPARPSLSTPLLHRSAPLARFTSTRLMRGSGDPLALGSWISHPDFARGILNTARQFRASRTSQISVRSPGRDASGISMPPLSVHSVSLELPFEMAAPALDSSTQHLPAQVQLESISLEDTDVSLSSVVTAELSPPPLATSIPRGLSRSIRVFRHRPRLVAPSVMAVAGSRRLSWRFNPRKGPDKFTLDLEYKYNLHRLC</sequence>
<gene>
    <name evidence="3" type="ORF">R3P38DRAFT_3276501</name>
    <name evidence="2" type="ORF">R3P38DRAFT_3375013</name>
</gene>
<name>A0AAW0AUN6_9AGAR</name>
<proteinExistence type="predicted"/>
<comment type="caution">
    <text evidence="3">The sequence shown here is derived from an EMBL/GenBank/DDBJ whole genome shotgun (WGS) entry which is preliminary data.</text>
</comment>
<evidence type="ECO:0000313" key="3">
    <source>
        <dbReference type="EMBL" id="KAK7015793.1"/>
    </source>
</evidence>
<accession>A0AAW0AUN6</accession>
<dbReference type="AlphaFoldDB" id="A0AAW0AUN6"/>
<evidence type="ECO:0000313" key="4">
    <source>
        <dbReference type="Proteomes" id="UP001362999"/>
    </source>
</evidence>